<protein>
    <submittedName>
        <fullName evidence="2">Uncharacterized protein</fullName>
    </submittedName>
</protein>
<feature type="compositionally biased region" description="Polar residues" evidence="1">
    <location>
        <begin position="113"/>
        <end position="128"/>
    </location>
</feature>
<gene>
    <name evidence="2" type="ORF">CONLIGDRAFT_638446</name>
</gene>
<sequence>MDHHLGQMLRHTVSMLRATGWSREEISRAFQGVLDFVFGAEEEEDKTKIEEEEEEKVEEEEIEEEKAEKKTAQQEKTGEEKTEKAKQINEEVGGGEHRVGEEDDFGFGPSMADNESQGSVAHDTTTKVYSADDEDSESTVVYTIPGNPYSVIKYIVDKPRPPY</sequence>
<dbReference type="InParanoid" id="A0A1J7IMI0"/>
<accession>A0A1J7IMI0</accession>
<organism evidence="2 3">
    <name type="scientific">Coniochaeta ligniaria NRRL 30616</name>
    <dbReference type="NCBI Taxonomy" id="1408157"/>
    <lineage>
        <taxon>Eukaryota</taxon>
        <taxon>Fungi</taxon>
        <taxon>Dikarya</taxon>
        <taxon>Ascomycota</taxon>
        <taxon>Pezizomycotina</taxon>
        <taxon>Sordariomycetes</taxon>
        <taxon>Sordariomycetidae</taxon>
        <taxon>Coniochaetales</taxon>
        <taxon>Coniochaetaceae</taxon>
        <taxon>Coniochaeta</taxon>
    </lineage>
</organism>
<feature type="compositionally biased region" description="Basic and acidic residues" evidence="1">
    <location>
        <begin position="66"/>
        <end position="100"/>
    </location>
</feature>
<dbReference type="EMBL" id="KV875121">
    <property type="protein sequence ID" value="OIW22337.1"/>
    <property type="molecule type" value="Genomic_DNA"/>
</dbReference>
<feature type="compositionally biased region" description="Acidic residues" evidence="1">
    <location>
        <begin position="40"/>
        <end position="65"/>
    </location>
</feature>
<name>A0A1J7IMI0_9PEZI</name>
<dbReference type="Proteomes" id="UP000182658">
    <property type="component" value="Unassembled WGS sequence"/>
</dbReference>
<proteinExistence type="predicted"/>
<evidence type="ECO:0000313" key="2">
    <source>
        <dbReference type="EMBL" id="OIW22337.1"/>
    </source>
</evidence>
<keyword evidence="3" id="KW-1185">Reference proteome</keyword>
<dbReference type="AlphaFoldDB" id="A0A1J7IMI0"/>
<feature type="region of interest" description="Disordered" evidence="1">
    <location>
        <begin position="40"/>
        <end position="142"/>
    </location>
</feature>
<evidence type="ECO:0000313" key="3">
    <source>
        <dbReference type="Proteomes" id="UP000182658"/>
    </source>
</evidence>
<reference evidence="2 3" key="1">
    <citation type="submission" date="2016-10" db="EMBL/GenBank/DDBJ databases">
        <title>Draft genome sequence of Coniochaeta ligniaria NRRL30616, a lignocellulolytic fungus for bioabatement of inhibitors in plant biomass hydrolysates.</title>
        <authorList>
            <consortium name="DOE Joint Genome Institute"/>
            <person name="Jimenez D.J."/>
            <person name="Hector R.E."/>
            <person name="Riley R."/>
            <person name="Sun H."/>
            <person name="Grigoriev I.V."/>
            <person name="Van Elsas J.D."/>
            <person name="Nichols N.N."/>
        </authorList>
    </citation>
    <scope>NUCLEOTIDE SEQUENCE [LARGE SCALE GENOMIC DNA]</scope>
    <source>
        <strain evidence="2 3">NRRL 30616</strain>
    </source>
</reference>
<evidence type="ECO:0000256" key="1">
    <source>
        <dbReference type="SAM" id="MobiDB-lite"/>
    </source>
</evidence>